<evidence type="ECO:0000313" key="1">
    <source>
        <dbReference type="EMBL" id="RDB21532.1"/>
    </source>
</evidence>
<protein>
    <submittedName>
        <fullName evidence="1">Uncharacterized protein</fullName>
    </submittedName>
</protein>
<dbReference type="EMBL" id="LUEZ02000055">
    <property type="protein sequence ID" value="RDB21532.1"/>
    <property type="molecule type" value="Genomic_DNA"/>
</dbReference>
<reference evidence="1" key="1">
    <citation type="submission" date="2018-04" db="EMBL/GenBank/DDBJ databases">
        <title>Whole genome sequencing of Hypsizygus marmoreus.</title>
        <authorList>
            <person name="Choi I.-G."/>
            <person name="Min B."/>
            <person name="Kim J.-G."/>
            <person name="Kim S."/>
            <person name="Oh Y.-L."/>
            <person name="Kong W.-S."/>
            <person name="Park H."/>
            <person name="Jeong J."/>
            <person name="Song E.-S."/>
        </authorList>
    </citation>
    <scope>NUCLEOTIDE SEQUENCE [LARGE SCALE GENOMIC DNA]</scope>
    <source>
        <strain evidence="1">51987-8</strain>
    </source>
</reference>
<dbReference type="Proteomes" id="UP000076154">
    <property type="component" value="Unassembled WGS sequence"/>
</dbReference>
<evidence type="ECO:0000313" key="2">
    <source>
        <dbReference type="Proteomes" id="UP000076154"/>
    </source>
</evidence>
<dbReference type="AlphaFoldDB" id="A0A369JJM3"/>
<gene>
    <name evidence="1" type="ORF">Hypma_011938</name>
</gene>
<organism evidence="1 2">
    <name type="scientific">Hypsizygus marmoreus</name>
    <name type="common">White beech mushroom</name>
    <name type="synonym">Agaricus marmoreus</name>
    <dbReference type="NCBI Taxonomy" id="39966"/>
    <lineage>
        <taxon>Eukaryota</taxon>
        <taxon>Fungi</taxon>
        <taxon>Dikarya</taxon>
        <taxon>Basidiomycota</taxon>
        <taxon>Agaricomycotina</taxon>
        <taxon>Agaricomycetes</taxon>
        <taxon>Agaricomycetidae</taxon>
        <taxon>Agaricales</taxon>
        <taxon>Tricholomatineae</taxon>
        <taxon>Lyophyllaceae</taxon>
        <taxon>Hypsizygus</taxon>
    </lineage>
</organism>
<sequence length="203" mass="22538">MASRKRKAGSQKIKVYGEGTAASSKGQILNRQGMHKFRVRTEKSIQDRLRAGTEEDRQILNAIRDMPEYSALDAGDICVDDILDGTVPIELSHAGGEFQQLLEDDLRPKGKKHADTRTRRNRVLLRNQGFISQMEAMVDAYLNWSEALGVSGKGVAAPLSTESITQGTYPVQVVDVYGKLRTNEIDAIISLFFRNIPCERTAA</sequence>
<proteinExistence type="predicted"/>
<name>A0A369JJM3_HYPMA</name>
<keyword evidence="2" id="KW-1185">Reference proteome</keyword>
<accession>A0A369JJM3</accession>
<dbReference type="OrthoDB" id="3067256at2759"/>
<comment type="caution">
    <text evidence="1">The sequence shown here is derived from an EMBL/GenBank/DDBJ whole genome shotgun (WGS) entry which is preliminary data.</text>
</comment>
<dbReference type="InParanoid" id="A0A369JJM3"/>